<gene>
    <name evidence="1" type="ORF">PSON_ATCC_30995.1.T0100063</name>
</gene>
<organism evidence="1 2">
    <name type="scientific">Paramecium sonneborni</name>
    <dbReference type="NCBI Taxonomy" id="65129"/>
    <lineage>
        <taxon>Eukaryota</taxon>
        <taxon>Sar</taxon>
        <taxon>Alveolata</taxon>
        <taxon>Ciliophora</taxon>
        <taxon>Intramacronucleata</taxon>
        <taxon>Oligohymenophorea</taxon>
        <taxon>Peniculida</taxon>
        <taxon>Parameciidae</taxon>
        <taxon>Paramecium</taxon>
    </lineage>
</organism>
<accession>A0A8S1KQE3</accession>
<keyword evidence="2" id="KW-1185">Reference proteome</keyword>
<name>A0A8S1KQE3_9CILI</name>
<comment type="caution">
    <text evidence="1">The sequence shown here is derived from an EMBL/GenBank/DDBJ whole genome shotgun (WGS) entry which is preliminary data.</text>
</comment>
<evidence type="ECO:0000313" key="2">
    <source>
        <dbReference type="Proteomes" id="UP000692954"/>
    </source>
</evidence>
<protein>
    <submittedName>
        <fullName evidence="1">Uncharacterized protein</fullName>
    </submittedName>
</protein>
<dbReference type="AlphaFoldDB" id="A0A8S1KQE3"/>
<evidence type="ECO:0000313" key="1">
    <source>
        <dbReference type="EMBL" id="CAD8056095.1"/>
    </source>
</evidence>
<sequence length="36" mass="4261">MIQNLDQTKAEIPEKELNKLLIKFLKSKFIVQAFLQ</sequence>
<dbReference type="Proteomes" id="UP000692954">
    <property type="component" value="Unassembled WGS sequence"/>
</dbReference>
<reference evidence="1" key="1">
    <citation type="submission" date="2021-01" db="EMBL/GenBank/DDBJ databases">
        <authorList>
            <consortium name="Genoscope - CEA"/>
            <person name="William W."/>
        </authorList>
    </citation>
    <scope>NUCLEOTIDE SEQUENCE</scope>
</reference>
<dbReference type="EMBL" id="CAJJDN010000010">
    <property type="protein sequence ID" value="CAD8056095.1"/>
    <property type="molecule type" value="Genomic_DNA"/>
</dbReference>
<proteinExistence type="predicted"/>